<evidence type="ECO:0000256" key="4">
    <source>
        <dbReference type="ARBA" id="ARBA00022670"/>
    </source>
</evidence>
<dbReference type="Gene3D" id="2.130.10.10">
    <property type="entry name" value="YVTN repeat-like/Quinoprotein amine dehydrogenase"/>
    <property type="match status" value="1"/>
</dbReference>
<feature type="compositionally biased region" description="Basic and acidic residues" evidence="9">
    <location>
        <begin position="552"/>
        <end position="561"/>
    </location>
</feature>
<dbReference type="OrthoDB" id="9758793at2"/>
<evidence type="ECO:0000256" key="3">
    <source>
        <dbReference type="ARBA" id="ARBA00022490"/>
    </source>
</evidence>
<dbReference type="InterPro" id="IPR005151">
    <property type="entry name" value="Tail-specific_protease"/>
</dbReference>
<protein>
    <recommendedName>
        <fullName evidence="7">Tricorn protease homolog</fullName>
        <ecNumber evidence="7">3.4.21.-</ecNumber>
    </recommendedName>
</protein>
<dbReference type="GO" id="GO:0008236">
    <property type="term" value="F:serine-type peptidase activity"/>
    <property type="evidence" value="ECO:0007669"/>
    <property type="project" value="UniProtKB-UniRule"/>
</dbReference>
<dbReference type="InterPro" id="IPR015943">
    <property type="entry name" value="WD40/YVTN_repeat-like_dom_sf"/>
</dbReference>
<dbReference type="SUPFAM" id="SSF69304">
    <property type="entry name" value="Tricorn protease N-terminal domain"/>
    <property type="match status" value="1"/>
</dbReference>
<organism evidence="12 13">
    <name type="scientific">Alteromonas alba</name>
    <dbReference type="NCBI Taxonomy" id="2079529"/>
    <lineage>
        <taxon>Bacteria</taxon>
        <taxon>Pseudomonadati</taxon>
        <taxon>Pseudomonadota</taxon>
        <taxon>Gammaproteobacteria</taxon>
        <taxon>Alteromonadales</taxon>
        <taxon>Alteromonadaceae</taxon>
        <taxon>Alteromonas/Salinimonas group</taxon>
        <taxon>Alteromonas</taxon>
    </lineage>
</organism>
<dbReference type="EC" id="3.4.21.-" evidence="7"/>
<name>A0A2S9VEB9_9ALTE</name>
<comment type="function">
    <text evidence="7">Degrades oligopeptides.</text>
</comment>
<dbReference type="CDD" id="cd07562">
    <property type="entry name" value="Peptidase_S41_TRI"/>
    <property type="match status" value="1"/>
</dbReference>
<dbReference type="SUPFAM" id="SSF52096">
    <property type="entry name" value="ClpP/crotonase"/>
    <property type="match status" value="1"/>
</dbReference>
<evidence type="ECO:0000256" key="7">
    <source>
        <dbReference type="PIRNR" id="PIRNR036421"/>
    </source>
</evidence>
<dbReference type="GO" id="GO:0005737">
    <property type="term" value="C:cytoplasm"/>
    <property type="evidence" value="ECO:0007669"/>
    <property type="project" value="UniProtKB-SubCell"/>
</dbReference>
<dbReference type="EMBL" id="PVNP01000046">
    <property type="protein sequence ID" value="PRO74645.1"/>
    <property type="molecule type" value="Genomic_DNA"/>
</dbReference>
<evidence type="ECO:0000259" key="11">
    <source>
        <dbReference type="SMART" id="SM00245"/>
    </source>
</evidence>
<evidence type="ECO:0000256" key="5">
    <source>
        <dbReference type="ARBA" id="ARBA00022801"/>
    </source>
</evidence>
<dbReference type="AlphaFoldDB" id="A0A2S9VEB9"/>
<proteinExistence type="inferred from homology"/>
<dbReference type="InterPro" id="IPR012393">
    <property type="entry name" value="Tricorn_protease"/>
</dbReference>
<evidence type="ECO:0000256" key="2">
    <source>
        <dbReference type="ARBA" id="ARBA00008524"/>
    </source>
</evidence>
<evidence type="ECO:0000256" key="6">
    <source>
        <dbReference type="ARBA" id="ARBA00022825"/>
    </source>
</evidence>
<feature type="active site" description="Nucleophile" evidence="8">
    <location>
        <position position="968"/>
    </location>
</feature>
<dbReference type="Gene3D" id="3.90.226.10">
    <property type="entry name" value="2-enoyl-CoA Hydratase, Chain A, domain 1"/>
    <property type="match status" value="1"/>
</dbReference>
<feature type="signal peptide" evidence="10">
    <location>
        <begin position="1"/>
        <end position="21"/>
    </location>
</feature>
<dbReference type="Gene3D" id="2.30.42.10">
    <property type="match status" value="1"/>
</dbReference>
<comment type="caution">
    <text evidence="12">The sequence shown here is derived from an EMBL/GenBank/DDBJ whole genome shotgun (WGS) entry which is preliminary data.</text>
</comment>
<feature type="active site" description="Charge relay system" evidence="8">
    <location>
        <position position="1026"/>
    </location>
</feature>
<dbReference type="InterPro" id="IPR029414">
    <property type="entry name" value="Tricorn_PDZ"/>
</dbReference>
<evidence type="ECO:0000256" key="9">
    <source>
        <dbReference type="SAM" id="MobiDB-lite"/>
    </source>
</evidence>
<keyword evidence="5 7" id="KW-0378">Hydrolase</keyword>
<gene>
    <name evidence="12" type="ORF">C6Y40_05170</name>
</gene>
<dbReference type="InterPro" id="IPR028204">
    <property type="entry name" value="Tricorn_C1"/>
</dbReference>
<feature type="domain" description="Tail specific protease" evidence="11">
    <location>
        <begin position="843"/>
        <end position="1037"/>
    </location>
</feature>
<dbReference type="SMART" id="SM00245">
    <property type="entry name" value="TSPc"/>
    <property type="match status" value="1"/>
</dbReference>
<keyword evidence="4 7" id="KW-0645">Protease</keyword>
<keyword evidence="6 7" id="KW-0720">Serine protease</keyword>
<comment type="similarity">
    <text evidence="2 7">Belongs to the peptidase S41B family.</text>
</comment>
<evidence type="ECO:0000313" key="13">
    <source>
        <dbReference type="Proteomes" id="UP000238949"/>
    </source>
</evidence>
<keyword evidence="10" id="KW-0732">Signal</keyword>
<dbReference type="Pfam" id="PF26550">
    <property type="entry name" value="Tricorn_2nd"/>
    <property type="match status" value="1"/>
</dbReference>
<feature type="active site" description="Charge relay system" evidence="8">
    <location>
        <position position="742"/>
    </location>
</feature>
<dbReference type="PANTHER" id="PTHR43253">
    <property type="entry name" value="TRICORN PROTEASE HOMOLOG 2-RELATED"/>
    <property type="match status" value="1"/>
</dbReference>
<reference evidence="13" key="1">
    <citation type="journal article" date="2020" name="Int. J. Syst. Evol. Microbiol.">
        <title>Alteromonas alba sp. nov., a marine bacterium isolated from the seawater of the West Pacific Ocean.</title>
        <authorList>
            <person name="Sun C."/>
            <person name="Wu Y.-H."/>
            <person name="Xamxidin M."/>
            <person name="Cheng H."/>
            <person name="Xu X.-W."/>
        </authorList>
    </citation>
    <scope>NUCLEOTIDE SEQUENCE [LARGE SCALE GENOMIC DNA]</scope>
    <source>
        <strain evidence="13">190</strain>
    </source>
</reference>
<dbReference type="Pfam" id="PF14685">
    <property type="entry name" value="PDZ_Tricorn"/>
    <property type="match status" value="1"/>
</dbReference>
<dbReference type="GO" id="GO:0006508">
    <property type="term" value="P:proteolysis"/>
    <property type="evidence" value="ECO:0007669"/>
    <property type="project" value="UniProtKB-UniRule"/>
</dbReference>
<evidence type="ECO:0000256" key="1">
    <source>
        <dbReference type="ARBA" id="ARBA00004496"/>
    </source>
</evidence>
<dbReference type="PANTHER" id="PTHR43253:SF1">
    <property type="entry name" value="TRICORN PROTEASE HOMOLOG 2-RELATED"/>
    <property type="match status" value="1"/>
</dbReference>
<dbReference type="PIRSF" id="PIRSF036421">
    <property type="entry name" value="Tricorn_protease"/>
    <property type="match status" value="1"/>
</dbReference>
<dbReference type="SUPFAM" id="SSF50156">
    <property type="entry name" value="PDZ domain-like"/>
    <property type="match status" value="1"/>
</dbReference>
<feature type="chain" id="PRO_5015523604" description="Tricorn protease homolog" evidence="10">
    <location>
        <begin position="22"/>
        <end position="1083"/>
    </location>
</feature>
<dbReference type="Pfam" id="PF14684">
    <property type="entry name" value="Tricorn_C1"/>
    <property type="match status" value="1"/>
</dbReference>
<evidence type="ECO:0000256" key="10">
    <source>
        <dbReference type="SAM" id="SignalP"/>
    </source>
</evidence>
<dbReference type="RefSeq" id="WP_105933658.1">
    <property type="nucleotide sequence ID" value="NZ_PVNP01000046.1"/>
</dbReference>
<dbReference type="SUPFAM" id="SSF82171">
    <property type="entry name" value="DPP6 N-terminal domain-like"/>
    <property type="match status" value="1"/>
</dbReference>
<dbReference type="Gene3D" id="3.30.750.44">
    <property type="match status" value="1"/>
</dbReference>
<dbReference type="InterPro" id="IPR029045">
    <property type="entry name" value="ClpP/crotonase-like_dom_sf"/>
</dbReference>
<evidence type="ECO:0000256" key="8">
    <source>
        <dbReference type="PIRSR" id="PIRSR036421-1"/>
    </source>
</evidence>
<feature type="region of interest" description="Disordered" evidence="9">
    <location>
        <begin position="533"/>
        <end position="567"/>
    </location>
</feature>
<dbReference type="Proteomes" id="UP000238949">
    <property type="component" value="Unassembled WGS sequence"/>
</dbReference>
<keyword evidence="13" id="KW-1185">Reference proteome</keyword>
<dbReference type="Gene3D" id="2.120.10.60">
    <property type="entry name" value="Tricorn protease N-terminal domain"/>
    <property type="match status" value="1"/>
</dbReference>
<comment type="subcellular location">
    <subcellularLocation>
        <location evidence="1 7">Cytoplasm</location>
    </subcellularLocation>
</comment>
<evidence type="ECO:0000313" key="12">
    <source>
        <dbReference type="EMBL" id="PRO74645.1"/>
    </source>
</evidence>
<accession>A0A2S9VEB9</accession>
<dbReference type="Pfam" id="PF26549">
    <property type="entry name" value="Tricorn_N"/>
    <property type="match status" value="1"/>
</dbReference>
<dbReference type="Pfam" id="PF03572">
    <property type="entry name" value="Peptidase_S41"/>
    <property type="match status" value="1"/>
</dbReference>
<dbReference type="InterPro" id="IPR036034">
    <property type="entry name" value="PDZ_sf"/>
</dbReference>
<keyword evidence="3 7" id="KW-0963">Cytoplasm</keyword>
<feature type="compositionally biased region" description="Acidic residues" evidence="9">
    <location>
        <begin position="537"/>
        <end position="551"/>
    </location>
</feature>
<sequence length="1083" mass="120695">MTLKGISLTLMLAILPAVSNATQLLRQPALHGDTLVFTYANDIWKTSVSGGKAQRLTSFQGSESQPVISPDGNYIAFTGEYEGNRDVFVVSINGGEPQRLTYHPGADAAVGWTPDSQQVLFSSARFSAPRNWQQLFTVSVNGGNPSQLPMHRAFDGAFDNSGENLVFRRAGFWDRGWRNYRGGQNQALRVINIDSLKEYDLPFDNDFDVDPEWSSNGDIYFLSNRSKVTNVFKYSPQSKVVSQVTRQDKYDVMGFAVEGNRVVYEYLGDLYLKNGNAAASKLNIEVAADFYWARTGYVDAHKQVTGFDVSPTGQRALFTARGDVYSVPVEHGSPRPLTDTSGAREHGAAWSPDGQFIAWFSDRSGEYELIIANQYGKEQTVITLAGRGFYDELRWSPDSKRLLFTDSSQQLWVANRENQTTRVIDTNKRVHPEWQMMASWSPDSQYIAYTKQGVNFFRELHLYSVMERKTFQLTDGMVEVTWPTFSDDSEVLYFLGSVDYGPKAPWLDMSSISFTPSYQLYYALLNAEDMPLFPERSDEEPAPESEEDEAGDDKAGNDKPTSESQTKVQVAAFAERIMPVSAKSGQFSHLTGGKEGNLYFLSQYADDTGDKQTSLMTFNASEREMKKLADKISDFKLTADGKSLLVKSGSSYRLISAAQGSGKDDKAIKLALSKRVDYSEEWQQVFREAWRYQRDYLYVDNFHGADWDEIYEVYQPLVASVSHPLDLTYLLDTLGGEVSIGHSYTGAGDKPETGKSHVGLLGVDYELDSRGIKLTRVYTGESFVAGANLMAPLGPYAHLIEKGSYLLAVNGKPLTSKENVYAQFEGTLGQTVTVTIGEPGKKDNQQDFLVKTIGNENELRKQHWVEQNRRYVEEKSNGKLAYVWVPDTAEGGYHSFNRYYYPQANKPGVIIDERFNHGGFIADYIINVLRRELNGFFNNPYAPAEPLTSPAAGTWGSKVMLINEVSGSGGDMLPYMFNYYGLGKLVGKRTWGGLVGIWGVPAFIDGGSMTAPRSGFYDVNGEWQVENYGVAPDINVEQWTSKTAKGEDPQLDKAIEVGLAGLKGYQSPIKPMPKAPVRVPVPD</sequence>